<keyword evidence="1" id="KW-0472">Membrane</keyword>
<organism evidence="2 3">
    <name type="scientific">Salicibibacter cibarius</name>
    <dbReference type="NCBI Taxonomy" id="2743000"/>
    <lineage>
        <taxon>Bacteria</taxon>
        <taxon>Bacillati</taxon>
        <taxon>Bacillota</taxon>
        <taxon>Bacilli</taxon>
        <taxon>Bacillales</taxon>
        <taxon>Bacillaceae</taxon>
        <taxon>Salicibibacter</taxon>
    </lineage>
</organism>
<gene>
    <name evidence="2" type="ORF">HUG15_21430</name>
</gene>
<evidence type="ECO:0000313" key="3">
    <source>
        <dbReference type="Proteomes" id="UP000595823"/>
    </source>
</evidence>
<reference evidence="2 3" key="1">
    <citation type="submission" date="2020-06" db="EMBL/GenBank/DDBJ databases">
        <title>Genomic analysis of Salicibibacter sp. NKC5-3.</title>
        <authorList>
            <person name="Oh Y.J."/>
        </authorList>
    </citation>
    <scope>NUCLEOTIDE SEQUENCE [LARGE SCALE GENOMIC DNA]</scope>
    <source>
        <strain evidence="2 3">NKC5-3</strain>
    </source>
</reference>
<keyword evidence="1" id="KW-1133">Transmembrane helix</keyword>
<dbReference type="Proteomes" id="UP000595823">
    <property type="component" value="Chromosome"/>
</dbReference>
<dbReference type="KEGG" id="scia:HUG15_21430"/>
<feature type="transmembrane region" description="Helical" evidence="1">
    <location>
        <begin position="130"/>
        <end position="149"/>
    </location>
</feature>
<accession>A0A7T6Z6V5</accession>
<feature type="transmembrane region" description="Helical" evidence="1">
    <location>
        <begin position="91"/>
        <end position="118"/>
    </location>
</feature>
<keyword evidence="3" id="KW-1185">Reference proteome</keyword>
<dbReference type="RefSeq" id="WP_200125656.1">
    <property type="nucleotide sequence ID" value="NZ_CP054705.1"/>
</dbReference>
<dbReference type="InterPro" id="IPR036034">
    <property type="entry name" value="PDZ_sf"/>
</dbReference>
<dbReference type="EMBL" id="CP054705">
    <property type="protein sequence ID" value="QQK77886.1"/>
    <property type="molecule type" value="Genomic_DNA"/>
</dbReference>
<sequence>MDHWFIDLVIGIGSFFIHPLTYIGLLAMIGIGYRRLKRERKMFHMSTGSVGKDVFHRLLPGVLAGVVLSVVALASGIVLTPEFLLTTTATYLVLIIVGGAGFASPAYALGLALLLSYFLPFGGGTSVDPLPVLIIIGSLLFIEGVFMRLQSKREQFSPLRLRSKRGKWVGGQRLDRMWLIPVCIFIPGETFVAGDWWPLLPVTDDVSMLLVPFLVGFRLTTLGQRMKIKIKSAGTRMIGFGALLFVGAALVMYLPGWVWLPVVLIAIIGRMLLQFYEYVSDRRKDYYFVPKNDGIVILSVLPESPGEKMGLLPGEIVTKVHGNPIHTEWNFYQQLQINPAYGRIEVIDANGERRVEKAALYDNQHHELGLLFLHPNEESWEDE</sequence>
<feature type="transmembrane region" description="Helical" evidence="1">
    <location>
        <begin position="206"/>
        <end position="223"/>
    </location>
</feature>
<dbReference type="SUPFAM" id="SSF50156">
    <property type="entry name" value="PDZ domain-like"/>
    <property type="match status" value="1"/>
</dbReference>
<protein>
    <submittedName>
        <fullName evidence="2">PDZ domain-containing protein</fullName>
    </submittedName>
</protein>
<proteinExistence type="predicted"/>
<keyword evidence="1" id="KW-0812">Transmembrane</keyword>
<name>A0A7T6Z6V5_9BACI</name>
<dbReference type="Gene3D" id="2.30.42.10">
    <property type="match status" value="1"/>
</dbReference>
<dbReference type="AlphaFoldDB" id="A0A7T6Z6V5"/>
<evidence type="ECO:0000256" key="1">
    <source>
        <dbReference type="SAM" id="Phobius"/>
    </source>
</evidence>
<feature type="transmembrane region" description="Helical" evidence="1">
    <location>
        <begin position="54"/>
        <end position="79"/>
    </location>
</feature>
<feature type="transmembrane region" description="Helical" evidence="1">
    <location>
        <begin position="12"/>
        <end position="33"/>
    </location>
</feature>
<evidence type="ECO:0000313" key="2">
    <source>
        <dbReference type="EMBL" id="QQK77886.1"/>
    </source>
</evidence>